<protein>
    <recommendedName>
        <fullName evidence="2">CBF1-interacting co-repressor CIR N-terminal domain-containing protein</fullName>
    </recommendedName>
</protein>
<dbReference type="Proteomes" id="UP001161017">
    <property type="component" value="Unassembled WGS sequence"/>
</dbReference>
<sequence length="351" mass="40561">MPLHLLPKKSWNVYNADNIARVRRDEAAAAARVEAEEQRMQEEDAARRMAILRGESPVPLVAASSDATRGEGEDGGKERDGEGGRGGERGYVREKKRRKLRGEDDTEMEMRYAANDNQKSREGNELKVLKSKEGDVDILDKKGHINLFTEEEKAVLKAAGKRSGKNAEVEKEKKRKEREMEDQYTMRFSNAAGFKEKIGEKPWYFDGGGGRVGDGGGEEKAVVVGKDVWGNEDPRRRERERGRVEKDDPLAAIKKGVAGVRKVEKERDRWKREREAEVGASKDDEERRRERRRKRRRAREEEELETFRLDGNKRHESGGKSHHRRHRSRSHERHNHRHRHKHERGDEAIRA</sequence>
<organism evidence="3 4">
    <name type="scientific">Ramalina farinacea</name>
    <dbReference type="NCBI Taxonomy" id="258253"/>
    <lineage>
        <taxon>Eukaryota</taxon>
        <taxon>Fungi</taxon>
        <taxon>Dikarya</taxon>
        <taxon>Ascomycota</taxon>
        <taxon>Pezizomycotina</taxon>
        <taxon>Lecanoromycetes</taxon>
        <taxon>OSLEUM clade</taxon>
        <taxon>Lecanoromycetidae</taxon>
        <taxon>Lecanorales</taxon>
        <taxon>Lecanorineae</taxon>
        <taxon>Ramalinaceae</taxon>
        <taxon>Ramalina</taxon>
    </lineage>
</organism>
<feature type="compositionally biased region" description="Basic and acidic residues" evidence="1">
    <location>
        <begin position="305"/>
        <end position="319"/>
    </location>
</feature>
<dbReference type="EMBL" id="JAPUFD010000005">
    <property type="protein sequence ID" value="MDI1487547.1"/>
    <property type="molecule type" value="Genomic_DNA"/>
</dbReference>
<feature type="region of interest" description="Disordered" evidence="1">
    <location>
        <begin position="205"/>
        <end position="351"/>
    </location>
</feature>
<feature type="compositionally biased region" description="Basic and acidic residues" evidence="1">
    <location>
        <begin position="68"/>
        <end position="93"/>
    </location>
</feature>
<evidence type="ECO:0000256" key="1">
    <source>
        <dbReference type="SAM" id="MobiDB-lite"/>
    </source>
</evidence>
<accession>A0AA43TX28</accession>
<dbReference type="PANTHER" id="PTHR22093">
    <property type="entry name" value="LEUKOCYTE RECEPTOR CLUSTER LRC MEMBER 1"/>
    <property type="match status" value="1"/>
</dbReference>
<gene>
    <name evidence="3" type="ORF">OHK93_006817</name>
</gene>
<proteinExistence type="predicted"/>
<dbReference type="InterPro" id="IPR019339">
    <property type="entry name" value="CIR_N_dom"/>
</dbReference>
<feature type="compositionally biased region" description="Basic and acidic residues" evidence="1">
    <location>
        <begin position="261"/>
        <end position="288"/>
    </location>
</feature>
<dbReference type="Pfam" id="PF10197">
    <property type="entry name" value="Cir_N"/>
    <property type="match status" value="1"/>
</dbReference>
<feature type="domain" description="CBF1-interacting co-repressor CIR N-terminal" evidence="2">
    <location>
        <begin position="10"/>
        <end position="46"/>
    </location>
</feature>
<feature type="region of interest" description="Disordered" evidence="1">
    <location>
        <begin position="51"/>
        <end position="125"/>
    </location>
</feature>
<feature type="region of interest" description="Disordered" evidence="1">
    <location>
        <begin position="157"/>
        <end position="182"/>
    </location>
</feature>
<dbReference type="SMART" id="SM01083">
    <property type="entry name" value="Cir_N"/>
    <property type="match status" value="1"/>
</dbReference>
<dbReference type="PANTHER" id="PTHR22093:SF0">
    <property type="entry name" value="LEUKOCYTE RECEPTOR CLUSTER MEMBER 1"/>
    <property type="match status" value="1"/>
</dbReference>
<feature type="compositionally biased region" description="Gly residues" evidence="1">
    <location>
        <begin position="206"/>
        <end position="215"/>
    </location>
</feature>
<feature type="compositionally biased region" description="Basic and acidic residues" evidence="1">
    <location>
        <begin position="165"/>
        <end position="181"/>
    </location>
</feature>
<comment type="caution">
    <text evidence="3">The sequence shown here is derived from an EMBL/GenBank/DDBJ whole genome shotgun (WGS) entry which is preliminary data.</text>
</comment>
<evidence type="ECO:0000313" key="3">
    <source>
        <dbReference type="EMBL" id="MDI1487547.1"/>
    </source>
</evidence>
<evidence type="ECO:0000313" key="4">
    <source>
        <dbReference type="Proteomes" id="UP001161017"/>
    </source>
</evidence>
<reference evidence="3" key="1">
    <citation type="journal article" date="2023" name="Genome Biol. Evol.">
        <title>First Whole Genome Sequence and Flow Cytometry Genome Size Data for the Lichen-Forming Fungus Ramalina farinacea (Ascomycota).</title>
        <authorList>
            <person name="Llewellyn T."/>
            <person name="Mian S."/>
            <person name="Hill R."/>
            <person name="Leitch I.J."/>
            <person name="Gaya E."/>
        </authorList>
    </citation>
    <scope>NUCLEOTIDE SEQUENCE</scope>
    <source>
        <strain evidence="3">LIQ254RAFAR</strain>
    </source>
</reference>
<evidence type="ECO:0000259" key="2">
    <source>
        <dbReference type="SMART" id="SM01083"/>
    </source>
</evidence>
<feature type="compositionally biased region" description="Basic residues" evidence="1">
    <location>
        <begin position="320"/>
        <end position="342"/>
    </location>
</feature>
<name>A0AA43TX28_9LECA</name>
<keyword evidence="4" id="KW-1185">Reference proteome</keyword>
<dbReference type="InterPro" id="IPR039875">
    <property type="entry name" value="LENG1-like"/>
</dbReference>
<feature type="compositionally biased region" description="Basic and acidic residues" evidence="1">
    <location>
        <begin position="232"/>
        <end position="249"/>
    </location>
</feature>
<dbReference type="AlphaFoldDB" id="A0AA43TX28"/>